<feature type="domain" description="Methyltransferase FkbM" evidence="2">
    <location>
        <begin position="128"/>
        <end position="271"/>
    </location>
</feature>
<evidence type="ECO:0000313" key="4">
    <source>
        <dbReference type="Proteomes" id="UP001165085"/>
    </source>
</evidence>
<feature type="region of interest" description="Disordered" evidence="1">
    <location>
        <begin position="45"/>
        <end position="70"/>
    </location>
</feature>
<dbReference type="PANTHER" id="PTHR34203:SF15">
    <property type="entry name" value="SLL1173 PROTEIN"/>
    <property type="match status" value="1"/>
</dbReference>
<evidence type="ECO:0000313" key="3">
    <source>
        <dbReference type="EMBL" id="GMH90996.1"/>
    </source>
</evidence>
<keyword evidence="4" id="KW-1185">Reference proteome</keyword>
<evidence type="ECO:0000256" key="1">
    <source>
        <dbReference type="SAM" id="MobiDB-lite"/>
    </source>
</evidence>
<reference evidence="4" key="1">
    <citation type="journal article" date="2023" name="Commun. Biol.">
        <title>Genome analysis of Parmales, the sister group of diatoms, reveals the evolutionary specialization of diatoms from phago-mixotrophs to photoautotrophs.</title>
        <authorList>
            <person name="Ban H."/>
            <person name="Sato S."/>
            <person name="Yoshikawa S."/>
            <person name="Yamada K."/>
            <person name="Nakamura Y."/>
            <person name="Ichinomiya M."/>
            <person name="Sato N."/>
            <person name="Blanc-Mathieu R."/>
            <person name="Endo H."/>
            <person name="Kuwata A."/>
            <person name="Ogata H."/>
        </authorList>
    </citation>
    <scope>NUCLEOTIDE SEQUENCE [LARGE SCALE GENOMIC DNA]</scope>
    <source>
        <strain evidence="4">NIES 3701</strain>
    </source>
</reference>
<accession>A0A9W7BID2</accession>
<comment type="caution">
    <text evidence="3">The sequence shown here is derived from an EMBL/GenBank/DDBJ whole genome shotgun (WGS) entry which is preliminary data.</text>
</comment>
<dbReference type="InterPro" id="IPR029063">
    <property type="entry name" value="SAM-dependent_MTases_sf"/>
</dbReference>
<dbReference type="SUPFAM" id="SSF53335">
    <property type="entry name" value="S-adenosyl-L-methionine-dependent methyltransferases"/>
    <property type="match status" value="1"/>
</dbReference>
<sequence>MTCTYTKFLLELPLQSPKNEMKRLRTLTMLSLVIYLVNTIIATQPPPNESENKNIPPPAPPPPAPEKPEVTSIDIGERHRLRNTRNGIFLVNVEDTFVGRSLDLYGEWCQSEVVLFSKIVRPGDVVVDIGANIGAFSVPLAKMVGPKGALVAFEPQRQLYQLLSANVALNEFNNAFIYQKALGNVPGNIIVPKVNYSSTGNFGGISLLDESNWKGRGPYETVEKIRLDDMLPLLSSCPTFVKIDVEGMELDVLKGMSALIAKCSPVIHIENNCKKGSKDIIEFVNSVVGIREADGHKEPIYDMYWDVHPYFNPRNFFNNQHDVFTDSLLSMNLLCIPRSSRPDLIKMQESKNMVKVLPNERRYLLEDYVMSYKGEDVAIKQLGDMEKCIR</sequence>
<dbReference type="Proteomes" id="UP001165085">
    <property type="component" value="Unassembled WGS sequence"/>
</dbReference>
<dbReference type="InterPro" id="IPR006342">
    <property type="entry name" value="FkbM_mtfrase"/>
</dbReference>
<feature type="compositionally biased region" description="Pro residues" evidence="1">
    <location>
        <begin position="55"/>
        <end position="65"/>
    </location>
</feature>
<dbReference type="AlphaFoldDB" id="A0A9W7BID2"/>
<dbReference type="Pfam" id="PF05050">
    <property type="entry name" value="Methyltransf_21"/>
    <property type="match status" value="1"/>
</dbReference>
<dbReference type="NCBIfam" id="TIGR01444">
    <property type="entry name" value="fkbM_fam"/>
    <property type="match status" value="1"/>
</dbReference>
<protein>
    <recommendedName>
        <fullName evidence="2">Methyltransferase FkbM domain-containing protein</fullName>
    </recommendedName>
</protein>
<gene>
    <name evidence="3" type="ORF">TrST_g6868</name>
</gene>
<dbReference type="EMBL" id="BRXY01000379">
    <property type="protein sequence ID" value="GMH90996.1"/>
    <property type="molecule type" value="Genomic_DNA"/>
</dbReference>
<dbReference type="OrthoDB" id="191325at2759"/>
<evidence type="ECO:0000259" key="2">
    <source>
        <dbReference type="Pfam" id="PF05050"/>
    </source>
</evidence>
<dbReference type="InterPro" id="IPR052514">
    <property type="entry name" value="SAM-dependent_MTase"/>
</dbReference>
<name>A0A9W7BID2_9STRA</name>
<organism evidence="3 4">
    <name type="scientific">Triparma strigata</name>
    <dbReference type="NCBI Taxonomy" id="1606541"/>
    <lineage>
        <taxon>Eukaryota</taxon>
        <taxon>Sar</taxon>
        <taxon>Stramenopiles</taxon>
        <taxon>Ochrophyta</taxon>
        <taxon>Bolidophyceae</taxon>
        <taxon>Parmales</taxon>
        <taxon>Triparmaceae</taxon>
        <taxon>Triparma</taxon>
    </lineage>
</organism>
<dbReference type="Gene3D" id="3.40.50.150">
    <property type="entry name" value="Vaccinia Virus protein VP39"/>
    <property type="match status" value="1"/>
</dbReference>
<dbReference type="PANTHER" id="PTHR34203">
    <property type="entry name" value="METHYLTRANSFERASE, FKBM FAMILY PROTEIN"/>
    <property type="match status" value="1"/>
</dbReference>
<proteinExistence type="predicted"/>